<evidence type="ECO:0000313" key="3">
    <source>
        <dbReference type="Proteomes" id="UP000280792"/>
    </source>
</evidence>
<dbReference type="Pfam" id="PF06527">
    <property type="entry name" value="TniQ"/>
    <property type="match status" value="1"/>
</dbReference>
<comment type="caution">
    <text evidence="2">The sequence shown here is derived from an EMBL/GenBank/DDBJ whole genome shotgun (WGS) entry which is preliminary data.</text>
</comment>
<feature type="domain" description="TniQ" evidence="1">
    <location>
        <begin position="9"/>
        <end position="130"/>
    </location>
</feature>
<reference evidence="2 3" key="2">
    <citation type="submission" date="2018-12" db="EMBL/GenBank/DDBJ databases">
        <title>Simiduia agarivorans gen. nov., sp. nov., a marine, agarolytic bacterium isolated from shallow coastal water from Keelung, Taiwan.</title>
        <authorList>
            <person name="Shieh W.Y."/>
        </authorList>
    </citation>
    <scope>NUCLEOTIDE SEQUENCE [LARGE SCALE GENOMIC DNA]</scope>
    <source>
        <strain evidence="2 3">GTF-13</strain>
    </source>
</reference>
<sequence>MGMSINIYPFPYEGQSINCYVRRLAEVNGYPSVGLFKEIWWKSRNISAHELCDDDIAEVIGYRRGHLQKLRLLSSARGSWEHHYGAMLIPSHHLHKHEMYCPACFKEKGYMLAKWSIGWLPLCLEHQCPLIPVDYEAEKLMPPGVEASRTTRDRRQYDLFGYDEVCKMQAVLEARLAKEERGNFSGPSLISCIDTAMMLSTGAPSIEAVKSRRRRYPMRYFPFWGEQSLQFVECLSQELKAA</sequence>
<accession>A0A3P3VJP0</accession>
<proteinExistence type="predicted"/>
<name>A0A3P3VJP0_9GAMM</name>
<dbReference type="InterPro" id="IPR009492">
    <property type="entry name" value="TniQ"/>
</dbReference>
<dbReference type="Proteomes" id="UP000280792">
    <property type="component" value="Unassembled WGS sequence"/>
</dbReference>
<keyword evidence="3" id="KW-1185">Reference proteome</keyword>
<dbReference type="AlphaFoldDB" id="A0A3P3VJP0"/>
<reference evidence="2 3" key="1">
    <citation type="submission" date="2018-08" db="EMBL/GenBank/DDBJ databases">
        <authorList>
            <person name="Khan S.A."/>
        </authorList>
    </citation>
    <scope>NUCLEOTIDE SEQUENCE [LARGE SCALE GENOMIC DNA]</scope>
    <source>
        <strain evidence="2 3">GTF-13</strain>
    </source>
</reference>
<protein>
    <recommendedName>
        <fullName evidence="1">TniQ domain-containing protein</fullName>
    </recommendedName>
</protein>
<organism evidence="2 3">
    <name type="scientific">Aestuariirhabdus litorea</name>
    <dbReference type="NCBI Taxonomy" id="2528527"/>
    <lineage>
        <taxon>Bacteria</taxon>
        <taxon>Pseudomonadati</taxon>
        <taxon>Pseudomonadota</taxon>
        <taxon>Gammaproteobacteria</taxon>
        <taxon>Oceanospirillales</taxon>
        <taxon>Aestuariirhabdaceae</taxon>
        <taxon>Aestuariirhabdus</taxon>
    </lineage>
</organism>
<gene>
    <name evidence="2" type="ORF">D0544_12065</name>
</gene>
<evidence type="ECO:0000313" key="2">
    <source>
        <dbReference type="EMBL" id="RRJ82594.1"/>
    </source>
</evidence>
<dbReference type="EMBL" id="QWEZ01000002">
    <property type="protein sequence ID" value="RRJ82594.1"/>
    <property type="molecule type" value="Genomic_DNA"/>
</dbReference>
<evidence type="ECO:0000259" key="1">
    <source>
        <dbReference type="Pfam" id="PF06527"/>
    </source>
</evidence>